<protein>
    <recommendedName>
        <fullName evidence="6">Tubulin polyglutamylase TTLL4</fullName>
    </recommendedName>
</protein>
<dbReference type="SUPFAM" id="SSF56059">
    <property type="entry name" value="Glutathione synthetase ATP-binding domain-like"/>
    <property type="match status" value="1"/>
</dbReference>
<dbReference type="GO" id="GO:0036064">
    <property type="term" value="C:ciliary basal body"/>
    <property type="evidence" value="ECO:0007669"/>
    <property type="project" value="TreeGrafter"/>
</dbReference>
<dbReference type="EMBL" id="OD565348">
    <property type="protein sequence ID" value="CAD7441553.1"/>
    <property type="molecule type" value="Genomic_DNA"/>
</dbReference>
<dbReference type="PROSITE" id="PS51221">
    <property type="entry name" value="TTL"/>
    <property type="match status" value="1"/>
</dbReference>
<sequence length="1564" mass="180089">MSPANPDFQQIKCEGGGMNVAQHMGLPRVNENPRYASVISNGSSCPSKEQSYGSSSIRRPFMSADIQRTCSSNHCLEKQMPRRIDQRPSPKQTPMKIYSNGVSREVRHRRPSNDFLRAAIERDNVEVKPSKSLRVNTSTMQDHYLREVEVLRHKLKEIRDCADGKRLRQRSESEPSVGYAVVASGRQEYSWEPKRPRDDSPNLINNNGVGLQHRQPQGGVRRVGSDMQDYNTTARRSLDVKVQLSYLIGFYHDLILDATPYWNHASEQTGCSAEDGDSKGEPAEDSEEGESLPTEIQRLLKWKLSTITPLVVRRTLLNTGFRLVRKSNDWCGTWGKHMKSMCFKTLKEFQKINHFPGTFQIGRKDRLWKNLYRLMAKFGKKEFGFIPHTYVLPQDGKILRQAWEKSCGKSRWIIKPPASARGTGIKVVHRWTQIPKKRPLVVQKYISQPYLINGSKFDLRLYVLVTSINPLRIFIYDDGLVRFASVKYSADMSSLGDRYMHLTNYSINKLSSQYTQNEDATACQGHKWTVKTLWSYLEKDGVNVKALWRSMVDLVIKTIISGESSISQLTRTNQVSRYCSYELFGIDVLLDHELRPWLLEVNISPSLHSSSPLDLAVKGPLVRDLMNIAGYQIPCKLSQGQQEELSDRLGLNGNPLCFDRRLYTTALSRDERVKHSEQQQNSREEYLDEILEELTPDDVRHLIQSEDELTQSGNFIRIFPTPDTYHYHEFFEAPRYYNMMLDAWETKYHKNRQEGINLLESLCSQRRHLVVPPPVNVTKTKVLGLLRKVYCRYKRAEKWCVLPPTLTLGLLSEIILLLSPPSWHYLTTFTTFLALFDYFHHLPGIVRLLSPPSWHRSTTFTTFLASFDYFHHLPGIVRLLSPPSWHRSTTFTTFLASFDYFHHLPGIVRLLSPPSWHRSTTFTTFLASFDYFHHLPGIVRLLSPPSWHRSTTFTTFLASFDYFHHLPGIVRLLSPPSWHRSTTFTTFLASFDYFHHLPGIVRLLSPPSWHRSTTFTTFLASFDYFHHLPGIVRLLSPPSWHRSTTFTTFLASFDYFHHLPGIVRLLSPPSWHRSTTFTTFLASFDYFHHLPGIVRLLSPPSWHRSTTFTTFLASFDYFHHLPGIVRLLSPPSWHRSTTFTTFLASFDYFHHLPGIVRLLSPPSWHRSTTFTTFLASFDYFHHLPGIVRLLSPPSWHRSTTFTTFLASFDYFHHLPGIVRLLSPPSWHCSTTFTTFLASFDYFHHLPGIVRLLSPPSWHRSTTFTTFLALFDYFHHLPGIVRLLSPPSWHRSTTFTTFLASFDYFHHLPGIVRLLSPPSWHRSTTFTTFLASFDYFHHLPGIVRLLSPPSWHCSTTFTTFLASFDYFHHLPGIVRLLSPPSWHRSTTFTTFLASFDYFHHLPGIVRLLSPPSWHRLTTFTTFLASFDYFHHLPGIQNEILVHLPTISILLQTSANPPSPQPSKEALVPEDKGTEEREKTKPTSLSSVTLVRAVRHRSGRIGSVLRPFSRIVNMTRKCKSSNTLLSKLYARSSSSSSSSTSDDIDEENEDSDDDSSPASSTSCIKC</sequence>
<dbReference type="Gene3D" id="3.30.470.20">
    <property type="entry name" value="ATP-grasp fold, B domain"/>
    <property type="match status" value="1"/>
</dbReference>
<accession>A0A7R9EUB1</accession>
<feature type="compositionally biased region" description="Low complexity" evidence="4">
    <location>
        <begin position="1530"/>
        <end position="1539"/>
    </location>
</feature>
<keyword evidence="3" id="KW-0067">ATP-binding</keyword>
<dbReference type="GO" id="GO:0005524">
    <property type="term" value="F:ATP binding"/>
    <property type="evidence" value="ECO:0007669"/>
    <property type="project" value="UniProtKB-KW"/>
</dbReference>
<organism evidence="5">
    <name type="scientific">Timema bartmani</name>
    <dbReference type="NCBI Taxonomy" id="61472"/>
    <lineage>
        <taxon>Eukaryota</taxon>
        <taxon>Metazoa</taxon>
        <taxon>Ecdysozoa</taxon>
        <taxon>Arthropoda</taxon>
        <taxon>Hexapoda</taxon>
        <taxon>Insecta</taxon>
        <taxon>Pterygota</taxon>
        <taxon>Neoptera</taxon>
        <taxon>Polyneoptera</taxon>
        <taxon>Phasmatodea</taxon>
        <taxon>Timematodea</taxon>
        <taxon>Timematoidea</taxon>
        <taxon>Timematidae</taxon>
        <taxon>Timema</taxon>
    </lineage>
</organism>
<reference evidence="5" key="1">
    <citation type="submission" date="2020-11" db="EMBL/GenBank/DDBJ databases">
        <authorList>
            <person name="Tran Van P."/>
        </authorList>
    </citation>
    <scope>NUCLEOTIDE SEQUENCE</scope>
</reference>
<feature type="region of interest" description="Disordered" evidence="4">
    <location>
        <begin position="267"/>
        <end position="291"/>
    </location>
</feature>
<gene>
    <name evidence="5" type="ORF">TBIB3V08_LOCUS4017</name>
</gene>
<proteinExistence type="predicted"/>
<dbReference type="Pfam" id="PF03133">
    <property type="entry name" value="TTL"/>
    <property type="match status" value="1"/>
</dbReference>
<feature type="compositionally biased region" description="Low complexity" evidence="4">
    <location>
        <begin position="1554"/>
        <end position="1564"/>
    </location>
</feature>
<evidence type="ECO:0000256" key="4">
    <source>
        <dbReference type="SAM" id="MobiDB-lite"/>
    </source>
</evidence>
<dbReference type="GO" id="GO:0000226">
    <property type="term" value="P:microtubule cytoskeleton organization"/>
    <property type="evidence" value="ECO:0007669"/>
    <property type="project" value="TreeGrafter"/>
</dbReference>
<feature type="compositionally biased region" description="Basic and acidic residues" evidence="4">
    <location>
        <begin position="1465"/>
        <end position="1479"/>
    </location>
</feature>
<evidence type="ECO:0000256" key="2">
    <source>
        <dbReference type="ARBA" id="ARBA00022741"/>
    </source>
</evidence>
<evidence type="ECO:0000313" key="5">
    <source>
        <dbReference type="EMBL" id="CAD7441553.1"/>
    </source>
</evidence>
<name>A0A7R9EUB1_9NEOP</name>
<dbReference type="PANTHER" id="PTHR12241:SF162">
    <property type="entry name" value="TUBULIN MONOGLUTAMYLASE TTLL4"/>
    <property type="match status" value="1"/>
</dbReference>
<evidence type="ECO:0000256" key="3">
    <source>
        <dbReference type="ARBA" id="ARBA00022840"/>
    </source>
</evidence>
<evidence type="ECO:0000256" key="1">
    <source>
        <dbReference type="ARBA" id="ARBA00022598"/>
    </source>
</evidence>
<dbReference type="PANTHER" id="PTHR12241">
    <property type="entry name" value="TUBULIN POLYGLUTAMYLASE"/>
    <property type="match status" value="1"/>
</dbReference>
<evidence type="ECO:0008006" key="6">
    <source>
        <dbReference type="Google" id="ProtNLM"/>
    </source>
</evidence>
<keyword evidence="2" id="KW-0547">Nucleotide-binding</keyword>
<feature type="region of interest" description="Disordered" evidence="4">
    <location>
        <begin position="1451"/>
        <end position="1484"/>
    </location>
</feature>
<dbReference type="GO" id="GO:0015631">
    <property type="term" value="F:tubulin binding"/>
    <property type="evidence" value="ECO:0007669"/>
    <property type="project" value="TreeGrafter"/>
</dbReference>
<dbReference type="GO" id="GO:0070740">
    <property type="term" value="F:tubulin-glutamic acid ligase activity"/>
    <property type="evidence" value="ECO:0007669"/>
    <property type="project" value="TreeGrafter"/>
</dbReference>
<feature type="region of interest" description="Disordered" evidence="4">
    <location>
        <begin position="1527"/>
        <end position="1564"/>
    </location>
</feature>
<keyword evidence="1" id="KW-0436">Ligase</keyword>
<dbReference type="InterPro" id="IPR004344">
    <property type="entry name" value="TTL/TTLL_fam"/>
</dbReference>
<feature type="compositionally biased region" description="Acidic residues" evidence="4">
    <location>
        <begin position="1540"/>
        <end position="1553"/>
    </location>
</feature>